<dbReference type="GO" id="GO:0005787">
    <property type="term" value="C:signal peptidase complex"/>
    <property type="evidence" value="ECO:0007669"/>
    <property type="project" value="InterPro"/>
</dbReference>
<evidence type="ECO:0000256" key="8">
    <source>
        <dbReference type="ARBA" id="ARBA00022824"/>
    </source>
</evidence>
<feature type="transmembrane region" description="Helical" evidence="13">
    <location>
        <begin position="189"/>
        <end position="211"/>
    </location>
</feature>
<proteinExistence type="inferred from homology"/>
<evidence type="ECO:0000256" key="12">
    <source>
        <dbReference type="RuleBase" id="RU000488"/>
    </source>
</evidence>
<dbReference type="Gene3D" id="1.50.40.10">
    <property type="entry name" value="Mitochondrial carrier domain"/>
    <property type="match status" value="2"/>
</dbReference>
<dbReference type="PANTHER" id="PTHR45683">
    <property type="entry name" value="MITOCHONDRIAL NICOTINAMIDE ADENINE DINUCLEOTIDE TRANSPORTER 1-RELATED-RELATED"/>
    <property type="match status" value="1"/>
</dbReference>
<name>A0A9R1WIY2_LACSA</name>
<evidence type="ECO:0000256" key="10">
    <source>
        <dbReference type="ARBA" id="ARBA00023136"/>
    </source>
</evidence>
<keyword evidence="15" id="KW-1185">Reference proteome</keyword>
<accession>A0A9R1WIY2</accession>
<keyword evidence="10 11" id="KW-0472">Membrane</keyword>
<organism evidence="14 15">
    <name type="scientific">Lactuca sativa</name>
    <name type="common">Garden lettuce</name>
    <dbReference type="NCBI Taxonomy" id="4236"/>
    <lineage>
        <taxon>Eukaryota</taxon>
        <taxon>Viridiplantae</taxon>
        <taxon>Streptophyta</taxon>
        <taxon>Embryophyta</taxon>
        <taxon>Tracheophyta</taxon>
        <taxon>Spermatophyta</taxon>
        <taxon>Magnoliopsida</taxon>
        <taxon>eudicotyledons</taxon>
        <taxon>Gunneridae</taxon>
        <taxon>Pentapetalae</taxon>
        <taxon>asterids</taxon>
        <taxon>campanulids</taxon>
        <taxon>Asterales</taxon>
        <taxon>Asteraceae</taxon>
        <taxon>Cichorioideae</taxon>
        <taxon>Cichorieae</taxon>
        <taxon>Lactucinae</taxon>
        <taxon>Lactuca</taxon>
    </lineage>
</organism>
<dbReference type="Pfam" id="PF06703">
    <property type="entry name" value="SPC25"/>
    <property type="match status" value="1"/>
</dbReference>
<dbReference type="GO" id="GO:0043132">
    <property type="term" value="P:NAD transport"/>
    <property type="evidence" value="ECO:0000318"/>
    <property type="project" value="GO_Central"/>
</dbReference>
<dbReference type="EMBL" id="NBSK02000002">
    <property type="protein sequence ID" value="KAJ0223485.1"/>
    <property type="molecule type" value="Genomic_DNA"/>
</dbReference>
<evidence type="ECO:0000256" key="11">
    <source>
        <dbReference type="PROSITE-ProRule" id="PRU00282"/>
    </source>
</evidence>
<dbReference type="AlphaFoldDB" id="A0A9R1WIY2"/>
<evidence type="ECO:0000256" key="9">
    <source>
        <dbReference type="ARBA" id="ARBA00022989"/>
    </source>
</evidence>
<reference evidence="14 15" key="1">
    <citation type="journal article" date="2017" name="Nat. Commun.">
        <title>Genome assembly with in vitro proximity ligation data and whole-genome triplication in lettuce.</title>
        <authorList>
            <person name="Reyes-Chin-Wo S."/>
            <person name="Wang Z."/>
            <person name="Yang X."/>
            <person name="Kozik A."/>
            <person name="Arikit S."/>
            <person name="Song C."/>
            <person name="Xia L."/>
            <person name="Froenicke L."/>
            <person name="Lavelle D.O."/>
            <person name="Truco M.J."/>
            <person name="Xia R."/>
            <person name="Zhu S."/>
            <person name="Xu C."/>
            <person name="Xu H."/>
            <person name="Xu X."/>
            <person name="Cox K."/>
            <person name="Korf I."/>
            <person name="Meyers B.C."/>
            <person name="Michelmore R.W."/>
        </authorList>
    </citation>
    <scope>NUCLEOTIDE SEQUENCE [LARGE SCALE GENOMIC DNA]</scope>
    <source>
        <strain evidence="15">cv. Salinas</strain>
        <tissue evidence="14">Seedlings</tissue>
    </source>
</reference>
<evidence type="ECO:0000256" key="2">
    <source>
        <dbReference type="ARBA" id="ARBA00006375"/>
    </source>
</evidence>
<dbReference type="GO" id="GO:0022857">
    <property type="term" value="F:transmembrane transporter activity"/>
    <property type="evidence" value="ECO:0000318"/>
    <property type="project" value="GO_Central"/>
</dbReference>
<dbReference type="InterPro" id="IPR018108">
    <property type="entry name" value="MCP_transmembrane"/>
</dbReference>
<feature type="transmembrane region" description="Helical" evidence="13">
    <location>
        <begin position="108"/>
        <end position="128"/>
    </location>
</feature>
<keyword evidence="8" id="KW-0256">Endoplasmic reticulum</keyword>
<comment type="caution">
    <text evidence="14">The sequence shown here is derived from an EMBL/GenBank/DDBJ whole genome shotgun (WGS) entry which is preliminary data.</text>
</comment>
<keyword evidence="7" id="KW-0677">Repeat</keyword>
<dbReference type="SUPFAM" id="SSF103506">
    <property type="entry name" value="Mitochondrial carrier"/>
    <property type="match status" value="1"/>
</dbReference>
<evidence type="ECO:0000256" key="13">
    <source>
        <dbReference type="SAM" id="Phobius"/>
    </source>
</evidence>
<dbReference type="GO" id="GO:0055085">
    <property type="term" value="P:transmembrane transport"/>
    <property type="evidence" value="ECO:0000318"/>
    <property type="project" value="GO_Central"/>
</dbReference>
<protein>
    <recommendedName>
        <fullName evidence="4">Signal peptidase complex subunit 2</fullName>
    </recommendedName>
</protein>
<evidence type="ECO:0000256" key="4">
    <source>
        <dbReference type="ARBA" id="ARBA00017057"/>
    </source>
</evidence>
<dbReference type="GO" id="GO:0006465">
    <property type="term" value="P:signal peptide processing"/>
    <property type="evidence" value="ECO:0007669"/>
    <property type="project" value="InterPro"/>
</dbReference>
<evidence type="ECO:0000256" key="3">
    <source>
        <dbReference type="ARBA" id="ARBA00007324"/>
    </source>
</evidence>
<keyword evidence="6 11" id="KW-0812">Transmembrane</keyword>
<dbReference type="PROSITE" id="PS50920">
    <property type="entry name" value="SOLCAR"/>
    <property type="match status" value="2"/>
</dbReference>
<gene>
    <name evidence="14" type="ORF">LSAT_V11C200095470</name>
</gene>
<comment type="similarity">
    <text evidence="2 12">Belongs to the mitochondrial carrier (TC 2.A.29) family.</text>
</comment>
<evidence type="ECO:0000313" key="14">
    <source>
        <dbReference type="EMBL" id="KAJ0223485.1"/>
    </source>
</evidence>
<dbReference type="InterPro" id="IPR009582">
    <property type="entry name" value="Spc2/SPCS2"/>
</dbReference>
<keyword evidence="5 12" id="KW-0813">Transport</keyword>
<evidence type="ECO:0000256" key="7">
    <source>
        <dbReference type="ARBA" id="ARBA00022737"/>
    </source>
</evidence>
<evidence type="ECO:0000256" key="1">
    <source>
        <dbReference type="ARBA" id="ARBA00004477"/>
    </source>
</evidence>
<evidence type="ECO:0000256" key="5">
    <source>
        <dbReference type="ARBA" id="ARBA00022448"/>
    </source>
</evidence>
<feature type="repeat" description="Solcar" evidence="11">
    <location>
        <begin position="2"/>
        <end position="91"/>
    </location>
</feature>
<evidence type="ECO:0000313" key="15">
    <source>
        <dbReference type="Proteomes" id="UP000235145"/>
    </source>
</evidence>
<sequence length="448" mass="49258">MSDALINGLAGAGGGIIAQLITYPLQTVNTRQQTDRDPKKEKKKAGTVEQMYQVVQHEGWGRLYGGLTPSLVGTACSQGVYYYFYQIFRSKAEATALRRKKEGAGDGSVGMLSSLMVAAMSGCVNVLLTNPIWVVVTRMQTHTKKSPSNKVEPIVGGNEPPPFGTSNAVQEVFDEAGVWGFWKGVFPTLVMVFLLGALAKLGATVVTYPLLVVKSRLQAKQAIGVDKKHQYKGTLDAILKMIRYEGFHGFYKGMSTKIVQSVLAAAVLFMEKESEMTTTDGTIANPPTKNPKKANLLDHHSIKYLLDESVSEIVASRGYSEDVRLSNVRLLIVCLILDYCKYVIFNGILQLIIYTKEKNAILFTYPPAGSAYKSTGLMISSKLPRFSDMYTLTIASADPKSISANPTVEFTKSVTKWFTKDGVLVEGLFWKDVEGLVNQYAKEHKKSK</sequence>
<dbReference type="InterPro" id="IPR044712">
    <property type="entry name" value="SLC25A32-like"/>
</dbReference>
<dbReference type="InterPro" id="IPR023395">
    <property type="entry name" value="MCP_dom_sf"/>
</dbReference>
<comment type="similarity">
    <text evidence="3">Belongs to the SPCS2 family.</text>
</comment>
<dbReference type="Proteomes" id="UP000235145">
    <property type="component" value="Unassembled WGS sequence"/>
</dbReference>
<keyword evidence="9 13" id="KW-1133">Transmembrane helix</keyword>
<evidence type="ECO:0000256" key="6">
    <source>
        <dbReference type="ARBA" id="ARBA00022692"/>
    </source>
</evidence>
<dbReference type="Pfam" id="PF00153">
    <property type="entry name" value="Mito_carr"/>
    <property type="match status" value="2"/>
</dbReference>
<comment type="subcellular location">
    <subcellularLocation>
        <location evidence="1">Endoplasmic reticulum membrane</location>
        <topology evidence="1">Multi-pass membrane protein</topology>
    </subcellularLocation>
</comment>
<feature type="repeat" description="Solcar" evidence="11">
    <location>
        <begin position="187"/>
        <end position="278"/>
    </location>
</feature>